<reference evidence="1" key="10">
    <citation type="submission" date="2009-02" db="EMBL/GenBank/DDBJ databases">
        <authorList>
            <person name="Carlson J."/>
            <person name="Booth B."/>
            <person name="Frise E."/>
            <person name="Sandler J."/>
            <person name="Wan K."/>
            <person name="Yu C."/>
            <person name="Celniker S."/>
        </authorList>
    </citation>
    <scope>NUCLEOTIDE SEQUENCE</scope>
</reference>
<dbReference type="Proteomes" id="UP000000803">
    <property type="component" value="Chromosome 2R"/>
</dbReference>
<reference evidence="2" key="11">
    <citation type="journal article" date="2015" name="G3 (Bethesda)">
        <title>Gene Model Annotations for Drosophila melanogaster: Impact of High-Throughput Data.</title>
        <authorList>
            <consortium name="FlyBase Consortium"/>
            <person name="Matthews B.B."/>
            <person name="Dos Santos G."/>
            <person name="Crosby M.A."/>
            <person name="Emmert D.B."/>
            <person name="St Pierre S.E."/>
            <person name="Gramates L.S."/>
            <person name="Zhou P."/>
            <person name="Schroeder A.J."/>
            <person name="Falls K."/>
            <person name="Strelets V."/>
            <person name="Russo S.M."/>
            <person name="Gelbart W.M."/>
            <person name="null"/>
        </authorList>
    </citation>
    <scope>NUCLEOTIDE SEQUENCE</scope>
</reference>
<dbReference type="AlphaFoldDB" id="C0PPJ8"/>
<dbReference type="FlyBase" id="FBgn0262882">
    <property type="gene designation" value="CG43237"/>
</dbReference>
<dbReference type="InParanoid" id="C0PPJ8"/>
<protein>
    <submittedName>
        <fullName evidence="1">MIP06325p</fullName>
    </submittedName>
</protein>
<reference evidence="2 4" key="4">
    <citation type="journal article" date="2002" name="Genome Biol.">
        <title>The transposable elements of the Drosophila melanogaster euchromatin: a genomics perspective.</title>
        <authorList>
            <person name="Kaminker J.S."/>
            <person name="Bergman C.M."/>
            <person name="Kronmiller B."/>
            <person name="Carlson J."/>
            <person name="Svirskas R."/>
            <person name="Patel S."/>
            <person name="Frise E."/>
            <person name="Wheeler D.A."/>
            <person name="Lewis S.E."/>
            <person name="Rubin G.M."/>
            <person name="Ashburner M."/>
            <person name="Celniker S.E."/>
        </authorList>
    </citation>
    <scope>NUCLEOTIDE SEQUENCE [LARGE SCALE GENOMIC DNA]</scope>
    <source>
        <strain evidence="4">Berkeley</strain>
    </source>
</reference>
<dbReference type="BioGRID-ORCS" id="12798327">
    <property type="hits" value="0 hits in 1 CRISPR screen"/>
</dbReference>
<dbReference type="KEGG" id="dme:Dmel_CG43237"/>
<dbReference type="PaxDb" id="7227-FBpp0297400"/>
<evidence type="ECO:0000313" key="4">
    <source>
        <dbReference type="Proteomes" id="UP000000803"/>
    </source>
</evidence>
<evidence type="ECO:0000313" key="2">
    <source>
        <dbReference type="EMBL" id="AFH08140.1"/>
    </source>
</evidence>
<evidence type="ECO:0000313" key="1">
    <source>
        <dbReference type="EMBL" id="ACN37114.1"/>
    </source>
</evidence>
<reference evidence="2" key="7">
    <citation type="submission" date="2006-08" db="EMBL/GenBank/DDBJ databases">
        <authorList>
            <person name="Celniker S."/>
            <person name="Carlson J."/>
            <person name="Wan K."/>
            <person name="Frise E."/>
            <person name="Hoskins R."/>
            <person name="Park S."/>
            <person name="Svirskas R."/>
            <person name="Rubin G."/>
        </authorList>
    </citation>
    <scope>NUCLEOTIDE SEQUENCE</scope>
</reference>
<evidence type="ECO:0000313" key="3">
    <source>
        <dbReference type="FlyBase" id="FBgn0262882"/>
    </source>
</evidence>
<dbReference type="OrthoDB" id="7862957at2759"/>
<dbReference type="EMBL" id="AE013599">
    <property type="protein sequence ID" value="AFH08140.1"/>
    <property type="molecule type" value="Genomic_DNA"/>
</dbReference>
<dbReference type="GeneID" id="12798327"/>
<name>C0PPJ8_DROME</name>
<reference evidence="2" key="15">
    <citation type="submission" date="2020-05" db="EMBL/GenBank/DDBJ databases">
        <title>Drosophila melanogaster release 4 sequence.</title>
        <authorList>
            <consortium name="Berkeley Drosophila Genome Project"/>
            <person name="Celniker S."/>
            <person name="Carlson J."/>
            <person name="Wan K."/>
            <person name="Pfeiffer B."/>
            <person name="Frise E."/>
            <person name="George R."/>
            <person name="Hoskins R."/>
            <person name="Stapleton M."/>
            <person name="Pacleb J."/>
            <person name="Park S."/>
            <person name="Svirskas R."/>
            <person name="Smith E."/>
            <person name="Yu C."/>
            <person name="Rubin G."/>
        </authorList>
    </citation>
    <scope>NUCLEOTIDE SEQUENCE</scope>
</reference>
<reference evidence="2" key="13">
    <citation type="journal article" date="2015" name="Genome Res.">
        <title>The Release 6 reference sequence of the Drosophila melanogaster genome.</title>
        <authorList>
            <person name="Hoskins R.A."/>
            <person name="Carlson J.W."/>
            <person name="Wan K.H."/>
            <person name="Park S."/>
            <person name="Mendez I."/>
            <person name="Galle S.E."/>
            <person name="Booth B.W."/>
            <person name="Pfeiffer B.D."/>
            <person name="George R.A."/>
            <person name="Svirskas R."/>
            <person name="Krzywinski M."/>
            <person name="Schein J."/>
            <person name="Accardo M.C."/>
            <person name="Damia E."/>
            <person name="Messina G."/>
            <person name="Mendez-Lago M."/>
            <person name="de Pablos B."/>
            <person name="Demakova O.V."/>
            <person name="Andreyeva E.N."/>
            <person name="Boldyreva L.V."/>
            <person name="Marra M."/>
            <person name="Carvalho A.B."/>
            <person name="Dimitri P."/>
            <person name="Villasante A."/>
            <person name="Zhimulev I.F."/>
            <person name="Rubin G.M."/>
            <person name="Karpen G.H."/>
            <person name="Celniker S.E."/>
        </authorList>
    </citation>
    <scope>NUCLEOTIDE SEQUENCE</scope>
</reference>
<organism evidence="1">
    <name type="scientific">Drosophila melanogaster</name>
    <name type="common">Fruit fly</name>
    <dbReference type="NCBI Taxonomy" id="7227"/>
    <lineage>
        <taxon>Eukaryota</taxon>
        <taxon>Metazoa</taxon>
        <taxon>Ecdysozoa</taxon>
        <taxon>Arthropoda</taxon>
        <taxon>Hexapoda</taxon>
        <taxon>Insecta</taxon>
        <taxon>Pterygota</taxon>
        <taxon>Neoptera</taxon>
        <taxon>Endopterygota</taxon>
        <taxon>Diptera</taxon>
        <taxon>Brachycera</taxon>
        <taxon>Muscomorpha</taxon>
        <taxon>Ephydroidea</taxon>
        <taxon>Drosophilidae</taxon>
        <taxon>Drosophila</taxon>
        <taxon>Sophophora</taxon>
    </lineage>
</organism>
<reference evidence="2 4" key="8">
    <citation type="journal article" date="2007" name="Science">
        <title>The Release 5.1 annotation of Drosophila melanogaster heterochromatin.</title>
        <authorList>
            <person name="Smith C.D."/>
            <person name="Shu S."/>
            <person name="Mungall C.J."/>
            <person name="Karpen G.H."/>
        </authorList>
    </citation>
    <scope>NUCLEOTIDE SEQUENCE [LARGE SCALE GENOMIC DNA]</scope>
    <source>
        <strain evidence="4">Berkeley</strain>
    </source>
</reference>
<reference evidence="2 4" key="9">
    <citation type="journal article" date="2007" name="Science">
        <title>Sequence finishing and mapping of Drosophila melanogaster heterochromatin.</title>
        <authorList>
            <person name="Hoskins R.A."/>
            <person name="Carlson J.W."/>
            <person name="Kennedy C."/>
            <person name="Acevedo D."/>
            <person name="Evans-Holm M."/>
            <person name="Frise E."/>
            <person name="Wan K.H."/>
            <person name="Park S."/>
            <person name="Mendez-Lago M."/>
            <person name="Rossi F."/>
            <person name="Villasante A."/>
            <person name="Dimitri P."/>
            <person name="Karpen G.H."/>
            <person name="Celniker S.E."/>
        </authorList>
    </citation>
    <scope>NUCLEOTIDE SEQUENCE [LARGE SCALE GENOMIC DNA]</scope>
    <source>
        <strain evidence="4">Berkeley</strain>
    </source>
</reference>
<proteinExistence type="evidence at transcript level"/>
<reference evidence="2 4" key="6">
    <citation type="journal article" date="2005" name="PLoS Comput. Biol.">
        <title>Combined evidence annotation of transposable elements in genome sequences.</title>
        <authorList>
            <person name="Quesneville H."/>
            <person name="Bergman C.M."/>
            <person name="Andrieu O."/>
            <person name="Autard D."/>
            <person name="Nouaud D."/>
            <person name="Ashburner M."/>
            <person name="Anxolabehere D."/>
        </authorList>
    </citation>
    <scope>NUCLEOTIDE SEQUENCE [LARGE SCALE GENOMIC DNA]</scope>
    <source>
        <strain evidence="4">Berkeley</strain>
    </source>
</reference>
<reference evidence="2 4" key="3">
    <citation type="journal article" date="2002" name="Genome Biol.">
        <title>Annotation of the Drosophila melanogaster euchromatic genome: a systematic review.</title>
        <authorList>
            <person name="Misra S."/>
            <person name="Crosby M.A."/>
            <person name="Mungall C.J."/>
            <person name="Matthews B.B."/>
            <person name="Campbell K.S."/>
            <person name="Hradecky P."/>
            <person name="Huang Y."/>
            <person name="Kaminker J.S."/>
            <person name="Millburn G.H."/>
            <person name="Prochnik S.E."/>
            <person name="Smith C.D."/>
            <person name="Tupy J.L."/>
            <person name="Whitfied E.J."/>
            <person name="Bayraktaroglu L."/>
            <person name="Berman B.P."/>
            <person name="Bettencourt B.R."/>
            <person name="Celniker S.E."/>
            <person name="de Grey A.D."/>
            <person name="Drysdale R.A."/>
            <person name="Harris N.L."/>
            <person name="Richter J."/>
            <person name="Russo S."/>
            <person name="Schroeder A.J."/>
            <person name="Shu S.Q."/>
            <person name="Stapleton M."/>
            <person name="Yamada C."/>
            <person name="Ashburner M."/>
            <person name="Gelbart W.M."/>
            <person name="Rubin G.M."/>
            <person name="Lewis S.E."/>
        </authorList>
    </citation>
    <scope>GENOME REANNOTATION</scope>
    <source>
        <strain evidence="4">Berkeley</strain>
    </source>
</reference>
<dbReference type="RefSeq" id="NP_001246387.1">
    <property type="nucleotide sequence ID" value="NM_001259458.1"/>
</dbReference>
<reference evidence="2 4" key="1">
    <citation type="journal article" date="2000" name="Science">
        <title>The genome sequence of Drosophila melanogaster.</title>
        <authorList>
            <person name="Adams M.D."/>
            <person name="Celniker S.E."/>
            <person name="Holt R.A."/>
            <person name="Evans C.A."/>
            <person name="Gocayne J.D."/>
            <person name="Amanatides P.G."/>
            <person name="Scherer S.E."/>
            <person name="Li P.W."/>
            <person name="Hoskins R.A."/>
            <person name="Galle R.F."/>
            <person name="George R.A."/>
            <person name="Lewis S.E."/>
            <person name="Richards S."/>
            <person name="Ashburner M."/>
            <person name="Henderson S.N."/>
            <person name="Sutton G.G."/>
            <person name="Wortman J.R."/>
            <person name="Yandell M.D."/>
            <person name="Zhang Q."/>
            <person name="Chen L.X."/>
            <person name="Brandon R.C."/>
            <person name="Rogers Y.H."/>
            <person name="Blazej R.G."/>
            <person name="Champe M."/>
            <person name="Pfeiffer B.D."/>
            <person name="Wan K.H."/>
            <person name="Doyle C."/>
            <person name="Baxter E.G."/>
            <person name="Helt G."/>
            <person name="Nelson C.R."/>
            <person name="Gabor G.L."/>
            <person name="Abril J.F."/>
            <person name="Agbayani A."/>
            <person name="An H.J."/>
            <person name="Andrews-Pfannkoch C."/>
            <person name="Baldwin D."/>
            <person name="Ballew R.M."/>
            <person name="Basu A."/>
            <person name="Baxendale J."/>
            <person name="Bayraktaroglu L."/>
            <person name="Beasley E.M."/>
            <person name="Beeson K.Y."/>
            <person name="Benos P.V."/>
            <person name="Berman B.P."/>
            <person name="Bhandari D."/>
            <person name="Bolshakov S."/>
            <person name="Borkova D."/>
            <person name="Botchan M.R."/>
            <person name="Bouck J."/>
            <person name="Brokstein P."/>
            <person name="Brottier P."/>
            <person name="Burtis K.C."/>
            <person name="Busam D.A."/>
            <person name="Butler H."/>
            <person name="Cadieu E."/>
            <person name="Center A."/>
            <person name="Chandra I."/>
            <person name="Cherry J.M."/>
            <person name="Cawley S."/>
            <person name="Dahlke C."/>
            <person name="Davenport L.B."/>
            <person name="Davies P."/>
            <person name="de Pablos B."/>
            <person name="Delcher A."/>
            <person name="Deng Z."/>
            <person name="Mays A.D."/>
            <person name="Dew I."/>
            <person name="Dietz S.M."/>
            <person name="Dodson K."/>
            <person name="Doup L.E."/>
            <person name="Downes M."/>
            <person name="Dugan-Rocha S."/>
            <person name="Dunkov B.C."/>
            <person name="Dunn P."/>
            <person name="Durbin K.J."/>
            <person name="Evangelista C.C."/>
            <person name="Ferraz C."/>
            <person name="Ferriera S."/>
            <person name="Fleischmann W."/>
            <person name="Fosler C."/>
            <person name="Gabrielian A.E."/>
            <person name="Garg N.S."/>
            <person name="Gelbart W.M."/>
            <person name="Glasser K."/>
            <person name="Glodek A."/>
            <person name="Gong F."/>
            <person name="Gorrell J.H."/>
            <person name="Gu Z."/>
            <person name="Guan P."/>
            <person name="Harris M."/>
            <person name="Harris N.L."/>
            <person name="Harvey D."/>
            <person name="Heiman T.J."/>
            <person name="Hernandez J.R."/>
            <person name="Houck J."/>
            <person name="Hostin D."/>
            <person name="Houston K.A."/>
            <person name="Howland T.J."/>
            <person name="Wei M.H."/>
            <person name="Ibegwam C."/>
            <person name="Jalali M."/>
            <person name="Kalush F."/>
            <person name="Karpen G.H."/>
            <person name="Ke Z."/>
            <person name="Kennison J.A."/>
            <person name="Ketchum K.A."/>
            <person name="Kimmel B.E."/>
            <person name="Kodira C.D."/>
            <person name="Kraft C."/>
            <person name="Kravitz S."/>
            <person name="Kulp D."/>
            <person name="Lai Z."/>
            <person name="Lasko P."/>
            <person name="Lei Y."/>
            <person name="Levitsky A.A."/>
            <person name="Li J."/>
            <person name="Li Z."/>
            <person name="Liang Y."/>
            <person name="Lin X."/>
            <person name="Liu X."/>
            <person name="Mattei B."/>
            <person name="McIntosh T.C."/>
            <person name="McLeod M.P."/>
            <person name="McPherson D."/>
            <person name="Merkulov G."/>
            <person name="Milshina N.V."/>
            <person name="Mobarry C."/>
            <person name="Morris J."/>
            <person name="Moshrefi A."/>
            <person name="Mount S.M."/>
            <person name="Moy M."/>
            <person name="Murphy B."/>
            <person name="Murphy L."/>
            <person name="Muzny D.M."/>
            <person name="Nelson D.L."/>
            <person name="Nelson D.R."/>
            <person name="Nelson K.A."/>
            <person name="Nixon K."/>
            <person name="Nusskern D.R."/>
            <person name="Pacleb J.M."/>
            <person name="Palazzolo M."/>
            <person name="Pittman G.S."/>
            <person name="Pan S."/>
            <person name="Pollard J."/>
            <person name="Puri V."/>
            <person name="Reese M.G."/>
            <person name="Reinert K."/>
            <person name="Remington K."/>
            <person name="Saunders R.D."/>
            <person name="Scheeler F."/>
            <person name="Shen H."/>
            <person name="Shue B.C."/>
            <person name="Siden-Kiamos I."/>
            <person name="Simpson M."/>
            <person name="Skupski M.P."/>
            <person name="Smith T."/>
            <person name="Spier E."/>
            <person name="Spradling A.C."/>
            <person name="Stapleton M."/>
            <person name="Strong R."/>
            <person name="Sun E."/>
            <person name="Svirskas R."/>
            <person name="Tector C."/>
            <person name="Turner R."/>
            <person name="Venter E."/>
            <person name="Wang A.H."/>
            <person name="Wang X."/>
            <person name="Wang Z.Y."/>
            <person name="Wassarman D.A."/>
            <person name="Weinstock G.M."/>
            <person name="Weissenbach J."/>
            <person name="Williams S.M."/>
            <person name="WoodageT"/>
            <person name="Worley K.C."/>
            <person name="Wu D."/>
            <person name="Yang S."/>
            <person name="Yao Q.A."/>
            <person name="Ye J."/>
            <person name="Yeh R.F."/>
            <person name="Zaveri J.S."/>
            <person name="Zhan M."/>
            <person name="Zhang G."/>
            <person name="Zhao Q."/>
            <person name="Zheng L."/>
            <person name="Zheng X.H."/>
            <person name="Zhong F.N."/>
            <person name="Zhong W."/>
            <person name="Zhou X."/>
            <person name="Zhu S."/>
            <person name="Zhu X."/>
            <person name="Smith H.O."/>
            <person name="Gibbs R.A."/>
            <person name="Myers E.W."/>
            <person name="Rubin G.M."/>
            <person name="Venter J.C."/>
        </authorList>
    </citation>
    <scope>NUCLEOTIDE SEQUENCE [LARGE SCALE GENOMIC DNA]</scope>
    <source>
        <strain evidence="4">Berkeley</strain>
    </source>
</reference>
<sequence length="80" mass="8671">MADGLNFTVGAFPPSAIEYSSTEAEPSHSSDVPIPSVLMSGIMIFGQMMWCRLSSNWGTVKGSLSEAEIAEHSEEENFSR</sequence>
<dbReference type="OMA" id="MSGIMIF"/>
<reference evidence="2" key="12">
    <citation type="journal article" date="2015" name="G3 (Bethesda)">
        <title>Gene Model Annotations for Drosophila melanogaster: The Rule-Benders.</title>
        <authorList>
            <consortium name="FlyBase Consortium"/>
            <person name="Crosby M.A."/>
            <person name="Gramates L.S."/>
            <person name="Dos Santos G."/>
            <person name="Matthews B.B."/>
            <person name="St Pierre S.E."/>
            <person name="Zhou P."/>
            <person name="Schroeder A.J."/>
            <person name="Falls K."/>
            <person name="Emmert D.B."/>
            <person name="Russo S.M."/>
            <person name="Gelbart W.M."/>
            <person name="null"/>
        </authorList>
    </citation>
    <scope>NUCLEOTIDE SEQUENCE</scope>
</reference>
<dbReference type="EMBL" id="BT070217">
    <property type="protein sequence ID" value="ACN37114.1"/>
    <property type="molecule type" value="mRNA"/>
</dbReference>
<dbReference type="Bgee" id="FBgn0262882">
    <property type="expression patterns" value="Expressed in mid-late elongation-stage spermatid (Drosophila) in testis and 17 other cell types or tissues"/>
</dbReference>
<dbReference type="HOGENOM" id="CLU_2592279_0_0_1"/>
<dbReference type="VEuPathDB" id="VectorBase:FBgn0262882"/>
<dbReference type="AGR" id="FB:FBgn0262882"/>
<gene>
    <name evidence="2" type="primary">lincRNA.333</name>
    <name evidence="2" type="synonym">Dmel\CG43237</name>
    <name evidence="2 3" type="ORF">CG43237</name>
    <name evidence="2" type="ORF">Dmel_CG43237</name>
</gene>
<accession>C0PPJ8</accession>
<reference evidence="2 4" key="2">
    <citation type="journal article" date="2002" name="Genome Biol.">
        <title>Finishing a whole-genome shotgun: release 3 of the Drosophila melanogaster euchromatic genome sequence.</title>
        <authorList>
            <person name="Celniker S.E."/>
            <person name="Wheeler D.A."/>
            <person name="Kronmiller B."/>
            <person name="Carlson J.W."/>
            <person name="Halpern A."/>
            <person name="Patel S."/>
            <person name="Adams M."/>
            <person name="Champe M."/>
            <person name="Dugan S.P."/>
            <person name="Frise E."/>
            <person name="Hodgson A."/>
            <person name="George R.A."/>
            <person name="Hoskins R.A."/>
            <person name="Laverty T."/>
            <person name="Muzny D.M."/>
            <person name="Nelson C.R."/>
            <person name="Pacleb J.M."/>
            <person name="Park S."/>
            <person name="Pfeiffer B.D."/>
            <person name="Richards S."/>
            <person name="Sodergren E.J."/>
            <person name="Svirskas R."/>
            <person name="Tabor P.E."/>
            <person name="Wan K."/>
            <person name="Stapleton M."/>
            <person name="Sutton G.G."/>
            <person name="Venter C."/>
            <person name="Weinstock G."/>
            <person name="Scherer S.E."/>
            <person name="Myers E.W."/>
            <person name="Gibbs R.A."/>
            <person name="Rubin G.M."/>
        </authorList>
    </citation>
    <scope>NUCLEOTIDE SEQUENCE [LARGE SCALE GENOMIC DNA]</scope>
    <source>
        <strain evidence="4">Berkeley</strain>
    </source>
</reference>
<reference evidence="2 4" key="5">
    <citation type="journal article" date="2002" name="Genome Biol.">
        <title>Heterochromatic sequences in a Drosophila whole-genome shotgun assembly.</title>
        <authorList>
            <person name="Hoskins R.A."/>
            <person name="Smith C.D."/>
            <person name="Carlson J.W."/>
            <person name="Carvalho A.B."/>
            <person name="Halpern A."/>
            <person name="Kaminker J.S."/>
            <person name="Kennedy C."/>
            <person name="Mungall C.J."/>
            <person name="Sullivan B.A."/>
            <person name="Sutton G.G."/>
            <person name="Yasuhara J.C."/>
            <person name="Wakimoto B.T."/>
            <person name="Myers E.W."/>
            <person name="Celniker S.E."/>
            <person name="Rubin G.M."/>
            <person name="Karpen G.H."/>
        </authorList>
    </citation>
    <scope>NUCLEOTIDE SEQUENCE [LARGE SCALE GENOMIC DNA]</scope>
    <source>
        <strain evidence="4">Berkeley</strain>
    </source>
</reference>
<reference evidence="2" key="14">
    <citation type="submission" date="2020-04" db="EMBL/GenBank/DDBJ databases">
        <authorList>
            <consortium name="FlyBase"/>
        </authorList>
    </citation>
    <scope>NUCLEOTIDE SEQUENCE</scope>
</reference>
<keyword evidence="4" id="KW-1185">Reference proteome</keyword>